<proteinExistence type="predicted"/>
<dbReference type="HOGENOM" id="CLU_619347_0_0_9"/>
<evidence type="ECO:0000259" key="1">
    <source>
        <dbReference type="Pfam" id="PF18088"/>
    </source>
</evidence>
<dbReference type="Proteomes" id="UP000030647">
    <property type="component" value="Unassembled WGS sequence"/>
</dbReference>
<accession>U4TTU4</accession>
<feature type="domain" description="Glycoside Hydrolase 20C C-terminal" evidence="1">
    <location>
        <begin position="244"/>
        <end position="421"/>
    </location>
</feature>
<dbReference type="InterPro" id="IPR041063">
    <property type="entry name" value="Glyco_H_20C_C"/>
</dbReference>
<evidence type="ECO:0000313" key="3">
    <source>
        <dbReference type="Proteomes" id="UP000030647"/>
    </source>
</evidence>
<gene>
    <name evidence="2" type="ORF">L248_0456</name>
</gene>
<dbReference type="STRING" id="1231336.L248_0456"/>
<keyword evidence="3" id="KW-1185">Reference proteome</keyword>
<evidence type="ECO:0000313" key="2">
    <source>
        <dbReference type="EMBL" id="ERL64852.1"/>
    </source>
</evidence>
<protein>
    <recommendedName>
        <fullName evidence="1">Glycoside Hydrolase 20C C-terminal domain-containing protein</fullName>
    </recommendedName>
</protein>
<dbReference type="EMBL" id="KI271591">
    <property type="protein sequence ID" value="ERL64852.1"/>
    <property type="molecule type" value="Genomic_DNA"/>
</dbReference>
<name>U4TTU4_9LACO</name>
<dbReference type="eggNOG" id="COG3525">
    <property type="taxonomic scope" value="Bacteria"/>
</dbReference>
<organism evidence="2 3">
    <name type="scientific">Schleiferilactobacillus shenzhenensis LY-73</name>
    <dbReference type="NCBI Taxonomy" id="1231336"/>
    <lineage>
        <taxon>Bacteria</taxon>
        <taxon>Bacillati</taxon>
        <taxon>Bacillota</taxon>
        <taxon>Bacilli</taxon>
        <taxon>Lactobacillales</taxon>
        <taxon>Lactobacillaceae</taxon>
        <taxon>Schleiferilactobacillus</taxon>
    </lineage>
</organism>
<dbReference type="Pfam" id="PF18088">
    <property type="entry name" value="Glyco_H_20C_C"/>
    <property type="match status" value="1"/>
</dbReference>
<dbReference type="AlphaFoldDB" id="U4TTU4"/>
<sequence>MIVVELKIMGLTADLQPAVDLLAERWDIVLTKTAGLSVTLAPSTAPLMIRRADMTGDIAYPTPAAALRGITAWVAHAQNERHFTYTDANIPTTLGLVLDADGPAALTTAEGRRLLQRVAALGFTAVTVVTHAPQPAWADDAPLLGLTWQTVPTAPELTAQAHFSLYAEQGLAPNQGLMLMGAKAAADKPPAALWVTAAFADGAETPLRALGLGLQAAAEAAYSGDASPAWLADQFWLMQHEDWDGFFALDQFDNFKRRGKANRHEANPSKQLLYMDWLVPRFWASFKGVDAEKHYRVLADKLASAVTTPLTRPLYAYAVALARFLSAKAHVLAAIQDAYRNEDRSEMAGVVTELTALAPELDKVHATRQTLWLAEHPAAGWALLDSRFGGLKQRLLTAVDRLTAWQSGTLSVLPELAEAMNMTAAAADGPVDYAVITGQSPA</sequence>
<dbReference type="Gene3D" id="1.20.120.670">
    <property type="entry name" value="N-acetyl-b-d-glucoasminidase"/>
    <property type="match status" value="1"/>
</dbReference>
<reference evidence="3" key="1">
    <citation type="journal article" date="2013" name="Genome Announc.">
        <title>Whole-Genome Sequencing of Lactobacillus shenzhenensis Strain LY-73T.</title>
        <authorList>
            <person name="Lin Z."/>
            <person name="Liu Z."/>
            <person name="Yang R."/>
            <person name="Zou Y."/>
            <person name="Wan D."/>
            <person name="Chen J."/>
            <person name="Guo M."/>
            <person name="Zhao J."/>
            <person name="Fang C."/>
            <person name="Yang R."/>
            <person name="Liu F."/>
        </authorList>
    </citation>
    <scope>NUCLEOTIDE SEQUENCE [LARGE SCALE GENOMIC DNA]</scope>
    <source>
        <strain evidence="3">LY-73</strain>
    </source>
</reference>